<dbReference type="Proteomes" id="UP000317180">
    <property type="component" value="Unassembled WGS sequence"/>
</dbReference>
<evidence type="ECO:0000313" key="1">
    <source>
        <dbReference type="EMBL" id="GED25265.1"/>
    </source>
</evidence>
<name>A0ABQ0SN52_9BACL</name>
<dbReference type="InterPro" id="IPR036866">
    <property type="entry name" value="RibonucZ/Hydroxyglut_hydro"/>
</dbReference>
<dbReference type="SUPFAM" id="SSF56281">
    <property type="entry name" value="Metallo-hydrolase/oxidoreductase"/>
    <property type="match status" value="1"/>
</dbReference>
<dbReference type="GeneID" id="82813940"/>
<sequence>MCIARTSWFPPLFDKLVEQTEAWEEVKFLPVPGHKQDQLATLFCAQKLLVAGDMLSNLEFPFIADSSDYAASLAAIQKLVEDGEIAEVVPGHGVPAKGREEIMHRIRRDQQYLHDTRTLIFEGVAAGLDEQTLTERFGQICYDGQPINEHLRDAHEQNRVQLMKEAKSLTG</sequence>
<accession>A0ABQ0SN52</accession>
<keyword evidence="2" id="KW-1185">Reference proteome</keyword>
<dbReference type="Gene3D" id="3.60.15.10">
    <property type="entry name" value="Ribonuclease Z/Hydroxyacylglutathione hydrolase-like"/>
    <property type="match status" value="1"/>
</dbReference>
<evidence type="ECO:0000313" key="2">
    <source>
        <dbReference type="Proteomes" id="UP000317180"/>
    </source>
</evidence>
<comment type="caution">
    <text evidence="1">The sequence shown here is derived from an EMBL/GenBank/DDBJ whole genome shotgun (WGS) entry which is preliminary data.</text>
</comment>
<evidence type="ECO:0008006" key="3">
    <source>
        <dbReference type="Google" id="ProtNLM"/>
    </source>
</evidence>
<proteinExistence type="predicted"/>
<reference evidence="1 2" key="1">
    <citation type="submission" date="2019-06" db="EMBL/GenBank/DDBJ databases">
        <title>Whole genome shotgun sequence of Brevibacillus agri NBRC 15538.</title>
        <authorList>
            <person name="Hosoyama A."/>
            <person name="Uohara A."/>
            <person name="Ohji S."/>
            <person name="Ichikawa N."/>
        </authorList>
    </citation>
    <scope>NUCLEOTIDE SEQUENCE [LARGE SCALE GENOMIC DNA]</scope>
    <source>
        <strain evidence="1 2">NBRC 15538</strain>
    </source>
</reference>
<dbReference type="EMBL" id="BJOD01000011">
    <property type="protein sequence ID" value="GED25265.1"/>
    <property type="molecule type" value="Genomic_DNA"/>
</dbReference>
<gene>
    <name evidence="1" type="ORF">BAG01nite_13670</name>
</gene>
<protein>
    <recommendedName>
        <fullName evidence="3">MBL fold metallo-hydrolase</fullName>
    </recommendedName>
</protein>
<dbReference type="RefSeq" id="WP_007784616.1">
    <property type="nucleotide sequence ID" value="NZ_BJOD01000011.1"/>
</dbReference>
<organism evidence="1 2">
    <name type="scientific">Brevibacillus agri</name>
    <dbReference type="NCBI Taxonomy" id="51101"/>
    <lineage>
        <taxon>Bacteria</taxon>
        <taxon>Bacillati</taxon>
        <taxon>Bacillota</taxon>
        <taxon>Bacilli</taxon>
        <taxon>Bacillales</taxon>
        <taxon>Paenibacillaceae</taxon>
        <taxon>Brevibacillus</taxon>
    </lineage>
</organism>